<reference evidence="7 8" key="1">
    <citation type="submission" date="2024-02" db="EMBL/GenBank/DDBJ databases">
        <title>De novo assembly and annotation of 12 fungi associated with fruit tree decline syndrome in Ontario, Canada.</title>
        <authorList>
            <person name="Sulman M."/>
            <person name="Ellouze W."/>
            <person name="Ilyukhin E."/>
        </authorList>
    </citation>
    <scope>NUCLEOTIDE SEQUENCE [LARGE SCALE GENOMIC DNA]</scope>
    <source>
        <strain evidence="7 8">M97-236</strain>
    </source>
</reference>
<comment type="subcellular location">
    <subcellularLocation>
        <location evidence="1">Secreted</location>
    </subcellularLocation>
</comment>
<dbReference type="InterPro" id="IPR006045">
    <property type="entry name" value="Cupin_1"/>
</dbReference>
<dbReference type="CDD" id="cd02241">
    <property type="entry name" value="cupin_OxOx"/>
    <property type="match status" value="1"/>
</dbReference>
<dbReference type="Proteomes" id="UP001521222">
    <property type="component" value="Unassembled WGS sequence"/>
</dbReference>
<accession>A0ABR3RZ06</accession>
<evidence type="ECO:0000256" key="5">
    <source>
        <dbReference type="ARBA" id="ARBA00023211"/>
    </source>
</evidence>
<dbReference type="PANTHER" id="PTHR31238">
    <property type="entry name" value="GERMIN-LIKE PROTEIN SUBFAMILY 3 MEMBER 3"/>
    <property type="match status" value="1"/>
</dbReference>
<evidence type="ECO:0000256" key="3">
    <source>
        <dbReference type="ARBA" id="ARBA00022525"/>
    </source>
</evidence>
<evidence type="ECO:0000256" key="4">
    <source>
        <dbReference type="ARBA" id="ARBA00022723"/>
    </source>
</evidence>
<name>A0ABR3RZ06_9PLEO</name>
<organism evidence="7 8">
    <name type="scientific">Nothophoma quercina</name>
    <dbReference type="NCBI Taxonomy" id="749835"/>
    <lineage>
        <taxon>Eukaryota</taxon>
        <taxon>Fungi</taxon>
        <taxon>Dikarya</taxon>
        <taxon>Ascomycota</taxon>
        <taxon>Pezizomycotina</taxon>
        <taxon>Dothideomycetes</taxon>
        <taxon>Pleosporomycetidae</taxon>
        <taxon>Pleosporales</taxon>
        <taxon>Pleosporineae</taxon>
        <taxon>Didymellaceae</taxon>
        <taxon>Nothophoma</taxon>
    </lineage>
</organism>
<protein>
    <recommendedName>
        <fullName evidence="6">Cupin type-1 domain-containing protein</fullName>
    </recommendedName>
</protein>
<evidence type="ECO:0000256" key="2">
    <source>
        <dbReference type="ARBA" id="ARBA00007456"/>
    </source>
</evidence>
<comment type="similarity">
    <text evidence="2">Belongs to the germin family.</text>
</comment>
<dbReference type="InterPro" id="IPR011051">
    <property type="entry name" value="RmlC_Cupin_sf"/>
</dbReference>
<dbReference type="InterPro" id="IPR001929">
    <property type="entry name" value="Germin"/>
</dbReference>
<evidence type="ECO:0000256" key="1">
    <source>
        <dbReference type="ARBA" id="ARBA00004613"/>
    </source>
</evidence>
<keyword evidence="4" id="KW-0479">Metal-binding</keyword>
<dbReference type="EMBL" id="JAKIXB020000003">
    <property type="protein sequence ID" value="KAL1609664.1"/>
    <property type="molecule type" value="Genomic_DNA"/>
</dbReference>
<dbReference type="SUPFAM" id="SSF51182">
    <property type="entry name" value="RmlC-like cupins"/>
    <property type="match status" value="1"/>
</dbReference>
<comment type="caution">
    <text evidence="7">The sequence shown here is derived from an EMBL/GenBank/DDBJ whole genome shotgun (WGS) entry which is preliminary data.</text>
</comment>
<keyword evidence="3" id="KW-0964">Secreted</keyword>
<evidence type="ECO:0000313" key="8">
    <source>
        <dbReference type="Proteomes" id="UP001521222"/>
    </source>
</evidence>
<evidence type="ECO:0000259" key="6">
    <source>
        <dbReference type="SMART" id="SM00835"/>
    </source>
</evidence>
<dbReference type="Gene3D" id="2.60.120.10">
    <property type="entry name" value="Jelly Rolls"/>
    <property type="match status" value="1"/>
</dbReference>
<dbReference type="InterPro" id="IPR014710">
    <property type="entry name" value="RmlC-like_jellyroll"/>
</dbReference>
<keyword evidence="8" id="KW-1185">Reference proteome</keyword>
<feature type="domain" description="Cupin type-1" evidence="6">
    <location>
        <begin position="20"/>
        <end position="146"/>
    </location>
</feature>
<dbReference type="Pfam" id="PF00190">
    <property type="entry name" value="Cupin_1"/>
    <property type="match status" value="1"/>
</dbReference>
<gene>
    <name evidence="7" type="ORF">SLS59_001173</name>
</gene>
<sequence length="178" mass="18904">MAATNYDRHALLAKDSDWYYDFFNHKNFDNPIGSVITADAATFPAVTGMGISYALLKLGPCSMLPPHFHQRAHNAVIGITGNTTSWMINENGGSLHVMQNNDCEPALLLSALNSDDSGTLNALNGLWSIPSDMIHAAFGGNESLDTGSLGKGIPDVGTGAVRGSPECMKRCGIEHGKV</sequence>
<proteinExistence type="inferred from homology"/>
<dbReference type="SMART" id="SM00835">
    <property type="entry name" value="Cupin_1"/>
    <property type="match status" value="1"/>
</dbReference>
<evidence type="ECO:0000313" key="7">
    <source>
        <dbReference type="EMBL" id="KAL1609664.1"/>
    </source>
</evidence>
<keyword evidence="5" id="KW-0464">Manganese</keyword>